<organism evidence="3 4">
    <name type="scientific">Oidiodendron maius (strain Zn)</name>
    <dbReference type="NCBI Taxonomy" id="913774"/>
    <lineage>
        <taxon>Eukaryota</taxon>
        <taxon>Fungi</taxon>
        <taxon>Dikarya</taxon>
        <taxon>Ascomycota</taxon>
        <taxon>Pezizomycotina</taxon>
        <taxon>Leotiomycetes</taxon>
        <taxon>Leotiomycetes incertae sedis</taxon>
        <taxon>Myxotrichaceae</taxon>
        <taxon>Oidiodendron</taxon>
    </lineage>
</organism>
<name>A0A0C3D6V7_OIDMZ</name>
<dbReference type="SMART" id="SM00672">
    <property type="entry name" value="CAP10"/>
    <property type="match status" value="1"/>
</dbReference>
<gene>
    <name evidence="3" type="ORF">OIDMADRAFT_167594</name>
</gene>
<keyword evidence="1" id="KW-0812">Transmembrane</keyword>
<dbReference type="InterPro" id="IPR006598">
    <property type="entry name" value="CAP10"/>
</dbReference>
<keyword evidence="1" id="KW-0472">Membrane</keyword>
<proteinExistence type="predicted"/>
<evidence type="ECO:0000259" key="2">
    <source>
        <dbReference type="SMART" id="SM00672"/>
    </source>
</evidence>
<feature type="transmembrane region" description="Helical" evidence="1">
    <location>
        <begin position="12"/>
        <end position="34"/>
    </location>
</feature>
<protein>
    <recommendedName>
        <fullName evidence="2">Glycosyl transferase CAP10 domain-containing protein</fullName>
    </recommendedName>
</protein>
<dbReference type="PANTHER" id="PTHR12203:SF107">
    <property type="entry name" value="GLYCOSYL TRANSFERASE CAP10 DOMAIN-CONTAINING PROTEIN"/>
    <property type="match status" value="1"/>
</dbReference>
<dbReference type="OrthoDB" id="202415at2759"/>
<evidence type="ECO:0000313" key="3">
    <source>
        <dbReference type="EMBL" id="KIM97617.1"/>
    </source>
</evidence>
<evidence type="ECO:0000256" key="1">
    <source>
        <dbReference type="SAM" id="Phobius"/>
    </source>
</evidence>
<dbReference type="EMBL" id="KN832881">
    <property type="protein sequence ID" value="KIM97617.1"/>
    <property type="molecule type" value="Genomic_DNA"/>
</dbReference>
<dbReference type="AlphaFoldDB" id="A0A0C3D6V7"/>
<sequence length="466" mass="53105">MLRTGIRFRRLGIVTIISLLAQLALIACLIWAIILSTNSDEHFPELLRKLRPAGNCLCESSTVFDCKWSQSLRPSNNALVTGATDTTEEAWQFKHGRDDDDLGMSEDRCNAAFPGLFEEVHRAVRWRIEQGRNITRADLDAVTIERGRIRAMIIDGKIRVLEASHSFDDHRKRALATLYSIHRAISADPKAIPNIEFIISLDDMVDTPSQSVWALTRRSQDHNLWIVPDFGFWSWDLDDIGTIDDVAEQIIRDEGATGWDAKIPKLVWRGTTKMLPKLRGALLDASRGKTWGDVAALTPGSPPKNYLGAADQCRYMFLAHAEGRSYSGSLKYRQLCRSVIVIHKLQWIQHYHYLLVANGTEQNYVEVERDFSDLTAKMEYLVSHPEEAKRIADNNVKTFRERYFSPAAGACYWRALIHGWAASSFQPETFESTPEGDVRPRGMRFENFAVINTADQMEFKWNKSRK</sequence>
<dbReference type="HOGENOM" id="CLU_028539_1_0_1"/>
<reference evidence="3 4" key="1">
    <citation type="submission" date="2014-04" db="EMBL/GenBank/DDBJ databases">
        <authorList>
            <consortium name="DOE Joint Genome Institute"/>
            <person name="Kuo A."/>
            <person name="Martino E."/>
            <person name="Perotto S."/>
            <person name="Kohler A."/>
            <person name="Nagy L.G."/>
            <person name="Floudas D."/>
            <person name="Copeland A."/>
            <person name="Barry K.W."/>
            <person name="Cichocki N."/>
            <person name="Veneault-Fourrey C."/>
            <person name="LaButti K."/>
            <person name="Lindquist E.A."/>
            <person name="Lipzen A."/>
            <person name="Lundell T."/>
            <person name="Morin E."/>
            <person name="Murat C."/>
            <person name="Sun H."/>
            <person name="Tunlid A."/>
            <person name="Henrissat B."/>
            <person name="Grigoriev I.V."/>
            <person name="Hibbett D.S."/>
            <person name="Martin F."/>
            <person name="Nordberg H.P."/>
            <person name="Cantor M.N."/>
            <person name="Hua S.X."/>
        </authorList>
    </citation>
    <scope>NUCLEOTIDE SEQUENCE [LARGE SCALE GENOMIC DNA]</scope>
    <source>
        <strain evidence="3 4">Zn</strain>
    </source>
</reference>
<dbReference type="PANTHER" id="PTHR12203">
    <property type="entry name" value="KDEL LYS-ASP-GLU-LEU CONTAINING - RELATED"/>
    <property type="match status" value="1"/>
</dbReference>
<dbReference type="InterPro" id="IPR051091">
    <property type="entry name" value="O-Glucosyltr/Glycosyltrsf_90"/>
</dbReference>
<dbReference type="PROSITE" id="PS51257">
    <property type="entry name" value="PROKAR_LIPOPROTEIN"/>
    <property type="match status" value="1"/>
</dbReference>
<feature type="domain" description="Glycosyl transferase CAP10" evidence="2">
    <location>
        <begin position="191"/>
        <end position="420"/>
    </location>
</feature>
<dbReference type="Proteomes" id="UP000054321">
    <property type="component" value="Unassembled WGS sequence"/>
</dbReference>
<keyword evidence="4" id="KW-1185">Reference proteome</keyword>
<keyword evidence="1" id="KW-1133">Transmembrane helix</keyword>
<dbReference type="InParanoid" id="A0A0C3D6V7"/>
<reference evidence="4" key="2">
    <citation type="submission" date="2015-01" db="EMBL/GenBank/DDBJ databases">
        <title>Evolutionary Origins and Diversification of the Mycorrhizal Mutualists.</title>
        <authorList>
            <consortium name="DOE Joint Genome Institute"/>
            <consortium name="Mycorrhizal Genomics Consortium"/>
            <person name="Kohler A."/>
            <person name="Kuo A."/>
            <person name="Nagy L.G."/>
            <person name="Floudas D."/>
            <person name="Copeland A."/>
            <person name="Barry K.W."/>
            <person name="Cichocki N."/>
            <person name="Veneault-Fourrey C."/>
            <person name="LaButti K."/>
            <person name="Lindquist E.A."/>
            <person name="Lipzen A."/>
            <person name="Lundell T."/>
            <person name="Morin E."/>
            <person name="Murat C."/>
            <person name="Riley R."/>
            <person name="Ohm R."/>
            <person name="Sun H."/>
            <person name="Tunlid A."/>
            <person name="Henrissat B."/>
            <person name="Grigoriev I.V."/>
            <person name="Hibbett D.S."/>
            <person name="Martin F."/>
        </authorList>
    </citation>
    <scope>NUCLEOTIDE SEQUENCE [LARGE SCALE GENOMIC DNA]</scope>
    <source>
        <strain evidence="4">Zn</strain>
    </source>
</reference>
<evidence type="ECO:0000313" key="4">
    <source>
        <dbReference type="Proteomes" id="UP000054321"/>
    </source>
</evidence>
<dbReference type="Pfam" id="PF05686">
    <property type="entry name" value="Glyco_transf_90"/>
    <property type="match status" value="1"/>
</dbReference>
<accession>A0A0C3D6V7</accession>